<keyword evidence="2" id="KW-1133">Transmembrane helix</keyword>
<keyword evidence="2" id="KW-0812">Transmembrane</keyword>
<feature type="region of interest" description="Disordered" evidence="1">
    <location>
        <begin position="69"/>
        <end position="91"/>
    </location>
</feature>
<dbReference type="RefSeq" id="XP_008486276.1">
    <property type="nucleotide sequence ID" value="XM_008488054.2"/>
</dbReference>
<dbReference type="STRING" id="121845.A0A1S3DRB7"/>
<reference evidence="4" key="1">
    <citation type="submission" date="2025-08" db="UniProtKB">
        <authorList>
            <consortium name="RefSeq"/>
        </authorList>
    </citation>
    <scope>IDENTIFICATION</scope>
</reference>
<organism evidence="3 4">
    <name type="scientific">Diaphorina citri</name>
    <name type="common">Asian citrus psyllid</name>
    <dbReference type="NCBI Taxonomy" id="121845"/>
    <lineage>
        <taxon>Eukaryota</taxon>
        <taxon>Metazoa</taxon>
        <taxon>Ecdysozoa</taxon>
        <taxon>Arthropoda</taxon>
        <taxon>Hexapoda</taxon>
        <taxon>Insecta</taxon>
        <taxon>Pterygota</taxon>
        <taxon>Neoptera</taxon>
        <taxon>Paraneoptera</taxon>
        <taxon>Hemiptera</taxon>
        <taxon>Sternorrhyncha</taxon>
        <taxon>Psylloidea</taxon>
        <taxon>Psyllidae</taxon>
        <taxon>Diaphorininae</taxon>
        <taxon>Diaphorina</taxon>
    </lineage>
</organism>
<evidence type="ECO:0000256" key="1">
    <source>
        <dbReference type="SAM" id="MobiDB-lite"/>
    </source>
</evidence>
<feature type="transmembrane region" description="Helical" evidence="2">
    <location>
        <begin position="108"/>
        <end position="134"/>
    </location>
</feature>
<protein>
    <submittedName>
        <fullName evidence="4">Homocysteine-responsive endoplasmic reticulum-resident ubiquitin-like domain member 2 protein</fullName>
    </submittedName>
</protein>
<gene>
    <name evidence="4" type="primary">LOC103522973</name>
</gene>
<dbReference type="PaxDb" id="121845-A0A1S3DRB7"/>
<dbReference type="GeneID" id="103522973"/>
<evidence type="ECO:0000313" key="3">
    <source>
        <dbReference type="Proteomes" id="UP000079169"/>
    </source>
</evidence>
<dbReference type="KEGG" id="dci:103522973"/>
<evidence type="ECO:0000313" key="4">
    <source>
        <dbReference type="RefSeq" id="XP_008486276.1"/>
    </source>
</evidence>
<sequence>MNAYGTMNTDIPCNITQHLLDQMVRSDPVYPGHMVQQMQQAYVQYMQQYMQMMMGGAMPQVPPSFMQATPPRPAQVHVPDPNDNHAENQGEDRPRDWLDWFYLSSRALIFLTIVCFYSSPFRFMLVLVIGFAIYL</sequence>
<feature type="compositionally biased region" description="Basic and acidic residues" evidence="1">
    <location>
        <begin position="80"/>
        <end position="91"/>
    </location>
</feature>
<name>A0A1S3DRB7_DIACI</name>
<evidence type="ECO:0000256" key="2">
    <source>
        <dbReference type="SAM" id="Phobius"/>
    </source>
</evidence>
<keyword evidence="2" id="KW-0472">Membrane</keyword>
<proteinExistence type="predicted"/>
<dbReference type="AlphaFoldDB" id="A0A1S3DRB7"/>
<accession>A0A1S3DRB7</accession>
<dbReference type="Proteomes" id="UP000079169">
    <property type="component" value="Unplaced"/>
</dbReference>
<keyword evidence="3" id="KW-1185">Reference proteome</keyword>